<proteinExistence type="predicted"/>
<feature type="non-terminal residue" evidence="1">
    <location>
        <position position="169"/>
    </location>
</feature>
<gene>
    <name evidence="1" type="primary">ARG6_3</name>
    <name evidence="1" type="ORF">LTS18_014678</name>
</gene>
<keyword evidence="2" id="KW-1185">Reference proteome</keyword>
<evidence type="ECO:0000313" key="1">
    <source>
        <dbReference type="EMBL" id="KAK3072244.1"/>
    </source>
</evidence>
<organism evidence="1 2">
    <name type="scientific">Coniosporium uncinatum</name>
    <dbReference type="NCBI Taxonomy" id="93489"/>
    <lineage>
        <taxon>Eukaryota</taxon>
        <taxon>Fungi</taxon>
        <taxon>Dikarya</taxon>
        <taxon>Ascomycota</taxon>
        <taxon>Pezizomycotina</taxon>
        <taxon>Dothideomycetes</taxon>
        <taxon>Dothideomycetes incertae sedis</taxon>
        <taxon>Coniosporium</taxon>
    </lineage>
</organism>
<comment type="caution">
    <text evidence="1">The sequence shown here is derived from an EMBL/GenBank/DDBJ whole genome shotgun (WGS) entry which is preliminary data.</text>
</comment>
<dbReference type="Proteomes" id="UP001186974">
    <property type="component" value="Unassembled WGS sequence"/>
</dbReference>
<sequence>MHCALRTPTARVVARTTRRLTPSTTLTPRALLPQPSSSPQTQLTSRRQYASLDSQQDAWRTGIHTVLSNISTKREIEQYLNYFSSVPPSQFAVLKVGGAVLTEHLDALCGALRVVVGRGLYPIIVHGAGPQMNKILEDAGVEPQYEEGIRITDAKTLRIARGLFLEENA</sequence>
<reference evidence="1" key="1">
    <citation type="submission" date="2024-09" db="EMBL/GenBank/DDBJ databases">
        <title>Black Yeasts Isolated from many extreme environments.</title>
        <authorList>
            <person name="Coleine C."/>
            <person name="Stajich J.E."/>
            <person name="Selbmann L."/>
        </authorList>
    </citation>
    <scope>NUCLEOTIDE SEQUENCE</scope>
    <source>
        <strain evidence="1">CCFEE 5737</strain>
    </source>
</reference>
<evidence type="ECO:0000313" key="2">
    <source>
        <dbReference type="Proteomes" id="UP001186974"/>
    </source>
</evidence>
<dbReference type="EMBL" id="JAWDJW010004748">
    <property type="protein sequence ID" value="KAK3072244.1"/>
    <property type="molecule type" value="Genomic_DNA"/>
</dbReference>
<protein>
    <submittedName>
        <fullName evidence="1">Protein arg-6, mitochondrial</fullName>
    </submittedName>
</protein>
<name>A0ACC3DGT7_9PEZI</name>
<accession>A0ACC3DGT7</accession>